<dbReference type="GO" id="GO:0005085">
    <property type="term" value="F:guanyl-nucleotide exchange factor activity"/>
    <property type="evidence" value="ECO:0007669"/>
    <property type="project" value="InterPro"/>
</dbReference>
<keyword evidence="5" id="KW-0677">Repeat</keyword>
<dbReference type="SUPFAM" id="SSF50998">
    <property type="entry name" value="Quinoprotein alcohol dehydrogenase-like"/>
    <property type="match status" value="1"/>
</dbReference>
<dbReference type="PANTHER" id="PTHR23284">
    <property type="entry name" value="PROLACTIN REGULATORY ELEMENT BINDING PROTEIN"/>
    <property type="match status" value="1"/>
</dbReference>
<evidence type="ECO:0000256" key="2">
    <source>
        <dbReference type="ARBA" id="ARBA00022448"/>
    </source>
</evidence>
<evidence type="ECO:0000256" key="8">
    <source>
        <dbReference type="ARBA" id="ARBA00022927"/>
    </source>
</evidence>
<comment type="subcellular location">
    <subcellularLocation>
        <location evidence="1">Endoplasmic reticulum membrane</location>
        <topology evidence="1">Single-pass membrane protein</topology>
    </subcellularLocation>
</comment>
<feature type="transmembrane region" description="Helical" evidence="12">
    <location>
        <begin position="356"/>
        <end position="373"/>
    </location>
</feature>
<dbReference type="GO" id="GO:0003400">
    <property type="term" value="P:regulation of COPII vesicle coating"/>
    <property type="evidence" value="ECO:0007669"/>
    <property type="project" value="TreeGrafter"/>
</dbReference>
<dbReference type="InterPro" id="IPR001680">
    <property type="entry name" value="WD40_rpt"/>
</dbReference>
<dbReference type="InterPro" id="IPR015943">
    <property type="entry name" value="WD40/YVTN_repeat-like_dom_sf"/>
</dbReference>
<keyword evidence="4 12" id="KW-0812">Transmembrane</keyword>
<dbReference type="FunFam" id="2.130.10.10:FF:000612">
    <property type="entry name" value="SEC12-like protein 2"/>
    <property type="match status" value="1"/>
</dbReference>
<dbReference type="PROSITE" id="PS50082">
    <property type="entry name" value="WD_REPEATS_2"/>
    <property type="match status" value="1"/>
</dbReference>
<keyword evidence="8" id="KW-0653">Protein transport</keyword>
<reference evidence="13 14" key="1">
    <citation type="journal article" date="2023" name="G3 (Bethesda)">
        <title>A haplotype-resolved chromosome-scale genome for Quercus rubra L. provides insights into the genetics of adaptive traits for red oak species.</title>
        <authorList>
            <person name="Kapoor B."/>
            <person name="Jenkins J."/>
            <person name="Schmutz J."/>
            <person name="Zhebentyayeva T."/>
            <person name="Kuelheim C."/>
            <person name="Coggeshall M."/>
            <person name="Heim C."/>
            <person name="Lasky J.R."/>
            <person name="Leites L."/>
            <person name="Islam-Faridi N."/>
            <person name="Romero-Severson J."/>
            <person name="DeLeo V.L."/>
            <person name="Lucas S.M."/>
            <person name="Lazic D."/>
            <person name="Gailing O."/>
            <person name="Carlson J."/>
            <person name="Staton M."/>
        </authorList>
    </citation>
    <scope>NUCLEOTIDE SEQUENCE [LARGE SCALE GENOMIC DNA]</scope>
    <source>
        <strain evidence="13">Pseudo-F2</strain>
    </source>
</reference>
<gene>
    <name evidence="13" type="ORF">RGQ29_004927</name>
</gene>
<dbReference type="EMBL" id="JAXUIC010000011">
    <property type="protein sequence ID" value="KAK4562253.1"/>
    <property type="molecule type" value="Genomic_DNA"/>
</dbReference>
<dbReference type="AlphaFoldDB" id="A0AAN7E3Q7"/>
<proteinExistence type="predicted"/>
<dbReference type="Gene3D" id="2.130.10.10">
    <property type="entry name" value="YVTN repeat-like/Quinoprotein amine dehydrogenase"/>
    <property type="match status" value="1"/>
</dbReference>
<dbReference type="InterPro" id="IPR045260">
    <property type="entry name" value="Sec12-like"/>
</dbReference>
<evidence type="ECO:0000256" key="12">
    <source>
        <dbReference type="SAM" id="Phobius"/>
    </source>
</evidence>
<dbReference type="PANTHER" id="PTHR23284:SF0">
    <property type="entry name" value="PROLACTIN REGULATORY ELEMENT-BINDING PROTEIN"/>
    <property type="match status" value="1"/>
</dbReference>
<evidence type="ECO:0000256" key="7">
    <source>
        <dbReference type="ARBA" id="ARBA00022892"/>
    </source>
</evidence>
<dbReference type="InterPro" id="IPR011047">
    <property type="entry name" value="Quinoprotein_ADH-like_sf"/>
</dbReference>
<keyword evidence="3 11" id="KW-0853">WD repeat</keyword>
<comment type="caution">
    <text evidence="13">The sequence shown here is derived from an EMBL/GenBank/DDBJ whole genome shotgun (WGS) entry which is preliminary data.</text>
</comment>
<evidence type="ECO:0008006" key="15">
    <source>
        <dbReference type="Google" id="ProtNLM"/>
    </source>
</evidence>
<keyword evidence="7" id="KW-0931">ER-Golgi transport</keyword>
<evidence type="ECO:0000256" key="11">
    <source>
        <dbReference type="PROSITE-ProRule" id="PRU00221"/>
    </source>
</evidence>
<evidence type="ECO:0000313" key="13">
    <source>
        <dbReference type="EMBL" id="KAK4562253.1"/>
    </source>
</evidence>
<keyword evidence="2" id="KW-0813">Transport</keyword>
<evidence type="ECO:0000256" key="1">
    <source>
        <dbReference type="ARBA" id="ARBA00004389"/>
    </source>
</evidence>
<evidence type="ECO:0000256" key="5">
    <source>
        <dbReference type="ARBA" id="ARBA00022737"/>
    </source>
</evidence>
<keyword evidence="14" id="KW-1185">Reference proteome</keyword>
<evidence type="ECO:0000256" key="4">
    <source>
        <dbReference type="ARBA" id="ARBA00022692"/>
    </source>
</evidence>
<evidence type="ECO:0000256" key="10">
    <source>
        <dbReference type="ARBA" id="ARBA00023136"/>
    </source>
</evidence>
<keyword evidence="10 12" id="KW-0472">Membrane</keyword>
<dbReference type="Proteomes" id="UP001324115">
    <property type="component" value="Unassembled WGS sequence"/>
</dbReference>
<dbReference type="GO" id="GO:0005789">
    <property type="term" value="C:endoplasmic reticulum membrane"/>
    <property type="evidence" value="ECO:0007669"/>
    <property type="project" value="UniProtKB-SubCell"/>
</dbReference>
<accession>A0AAN7E3Q7</accession>
<keyword evidence="6" id="KW-0256">Endoplasmic reticulum</keyword>
<organism evidence="13 14">
    <name type="scientific">Quercus rubra</name>
    <name type="common">Northern red oak</name>
    <name type="synonym">Quercus borealis</name>
    <dbReference type="NCBI Taxonomy" id="3512"/>
    <lineage>
        <taxon>Eukaryota</taxon>
        <taxon>Viridiplantae</taxon>
        <taxon>Streptophyta</taxon>
        <taxon>Embryophyta</taxon>
        <taxon>Tracheophyta</taxon>
        <taxon>Spermatophyta</taxon>
        <taxon>Magnoliopsida</taxon>
        <taxon>eudicotyledons</taxon>
        <taxon>Gunneridae</taxon>
        <taxon>Pentapetalae</taxon>
        <taxon>rosids</taxon>
        <taxon>fabids</taxon>
        <taxon>Fagales</taxon>
        <taxon>Fagaceae</taxon>
        <taxon>Quercus</taxon>
    </lineage>
</organism>
<evidence type="ECO:0000313" key="14">
    <source>
        <dbReference type="Proteomes" id="UP001324115"/>
    </source>
</evidence>
<dbReference type="Pfam" id="PF00400">
    <property type="entry name" value="WD40"/>
    <property type="match status" value="3"/>
</dbReference>
<evidence type="ECO:0000256" key="6">
    <source>
        <dbReference type="ARBA" id="ARBA00022824"/>
    </source>
</evidence>
<sequence length="391" mass="42724">MSRKKIPSPNSKKYGVPLYSVGWVRFKDRDLSSDDNGEVSNSTQYYVVLAGGGGEGRSGIPNAVLISSFDSHTNFLSDLPVYKLETRSDLPYRTAVHPNDDGIVCSFPNSCRWYEIGEKGSEELYKLILKESDKLQPRLEDVGQQLSLAFNNEGSALAAGGQDGNLRVFEWPSMVIILDEASAHKSVKDLDFSPDGKYLVSLGNSGPAKVWDLTSKTTTASLLKENDEFFCFCRFSASNDTNQVLYIAAATGKGGSIVTWDTKTWKRIGSKTVVRDTISAFSVSPDGKFLACGTTQGDVFILNSASKQVQTVVRKAHLGFVTAFSFSHDSRALASVSLDSSARVTLIEEKKEAGELSLWVVFVILLAVVAYFMKNQGIQLGVTVLKIFKSL</sequence>
<protein>
    <recommendedName>
        <fullName evidence="15">Prolactin regulatory element-binding protein</fullName>
    </recommendedName>
</protein>
<evidence type="ECO:0000256" key="9">
    <source>
        <dbReference type="ARBA" id="ARBA00022989"/>
    </source>
</evidence>
<keyword evidence="9 12" id="KW-1133">Transmembrane helix</keyword>
<evidence type="ECO:0000256" key="3">
    <source>
        <dbReference type="ARBA" id="ARBA00022574"/>
    </source>
</evidence>
<dbReference type="SMART" id="SM00320">
    <property type="entry name" value="WD40"/>
    <property type="match status" value="4"/>
</dbReference>
<dbReference type="GO" id="GO:0006888">
    <property type="term" value="P:endoplasmic reticulum to Golgi vesicle-mediated transport"/>
    <property type="evidence" value="ECO:0007669"/>
    <property type="project" value="TreeGrafter"/>
</dbReference>
<feature type="repeat" description="WD" evidence="11">
    <location>
        <begin position="180"/>
        <end position="221"/>
    </location>
</feature>
<dbReference type="GO" id="GO:0015031">
    <property type="term" value="P:protein transport"/>
    <property type="evidence" value="ECO:0007669"/>
    <property type="project" value="UniProtKB-KW"/>
</dbReference>
<name>A0AAN7E3Q7_QUERU</name>